<dbReference type="GO" id="GO:0005576">
    <property type="term" value="C:extracellular region"/>
    <property type="evidence" value="ECO:0007669"/>
    <property type="project" value="InterPro"/>
</dbReference>
<keyword evidence="2" id="KW-0378">Hydrolase</keyword>
<dbReference type="SUPFAM" id="SSF49482">
    <property type="entry name" value="Aromatic compound dioxygenase"/>
    <property type="match status" value="1"/>
</dbReference>
<gene>
    <name evidence="7" type="ORF">Ani05nite_07690</name>
</gene>
<keyword evidence="4" id="KW-0560">Oxidoreductase</keyword>
<dbReference type="EMBL" id="BOMQ01000008">
    <property type="protein sequence ID" value="GIE47235.1"/>
    <property type="molecule type" value="Genomic_DNA"/>
</dbReference>
<organism evidence="7 8">
    <name type="scientific">Actinoplanes nipponensis</name>
    <dbReference type="NCBI Taxonomy" id="135950"/>
    <lineage>
        <taxon>Bacteria</taxon>
        <taxon>Bacillati</taxon>
        <taxon>Actinomycetota</taxon>
        <taxon>Actinomycetes</taxon>
        <taxon>Micromonosporales</taxon>
        <taxon>Micromonosporaceae</taxon>
        <taxon>Actinoplanes</taxon>
    </lineage>
</organism>
<dbReference type="InterPro" id="IPR036573">
    <property type="entry name" value="CBM_sf_5/12"/>
</dbReference>
<dbReference type="Gene3D" id="2.60.130.10">
    <property type="entry name" value="Aromatic compound dioxygenase"/>
    <property type="match status" value="1"/>
</dbReference>
<dbReference type="AlphaFoldDB" id="A0A919JD87"/>
<dbReference type="InterPro" id="IPR015889">
    <property type="entry name" value="Intradiol_dOase_core"/>
</dbReference>
<dbReference type="SUPFAM" id="SSF51055">
    <property type="entry name" value="Carbohydrate binding domain"/>
    <property type="match status" value="1"/>
</dbReference>
<dbReference type="InterPro" id="IPR003610">
    <property type="entry name" value="CBM5/12"/>
</dbReference>
<evidence type="ECO:0000259" key="6">
    <source>
        <dbReference type="SMART" id="SM00495"/>
    </source>
</evidence>
<dbReference type="GO" id="GO:0030246">
    <property type="term" value="F:carbohydrate binding"/>
    <property type="evidence" value="ECO:0007669"/>
    <property type="project" value="InterPro"/>
</dbReference>
<dbReference type="Gene3D" id="2.10.10.20">
    <property type="entry name" value="Carbohydrate-binding module superfamily 5/12"/>
    <property type="match status" value="1"/>
</dbReference>
<feature type="region of interest" description="Disordered" evidence="5">
    <location>
        <begin position="1"/>
        <end position="20"/>
    </location>
</feature>
<evidence type="ECO:0000313" key="8">
    <source>
        <dbReference type="Proteomes" id="UP000647172"/>
    </source>
</evidence>
<dbReference type="CDD" id="cd12214">
    <property type="entry name" value="ChiA1_BD"/>
    <property type="match status" value="1"/>
</dbReference>
<dbReference type="GO" id="GO:0008199">
    <property type="term" value="F:ferric iron binding"/>
    <property type="evidence" value="ECO:0007669"/>
    <property type="project" value="InterPro"/>
</dbReference>
<dbReference type="PROSITE" id="PS51318">
    <property type="entry name" value="TAT"/>
    <property type="match status" value="1"/>
</dbReference>
<dbReference type="PANTHER" id="PTHR33711:SF11">
    <property type="entry name" value="DIOXYGENASE"/>
    <property type="match status" value="1"/>
</dbReference>
<keyword evidence="8" id="KW-1185">Reference proteome</keyword>
<comment type="caution">
    <text evidence="7">The sequence shown here is derived from an EMBL/GenBank/DDBJ whole genome shotgun (WGS) entry which is preliminary data.</text>
</comment>
<dbReference type="GO" id="GO:0005975">
    <property type="term" value="P:carbohydrate metabolic process"/>
    <property type="evidence" value="ECO:0007669"/>
    <property type="project" value="InterPro"/>
</dbReference>
<evidence type="ECO:0000256" key="3">
    <source>
        <dbReference type="ARBA" id="ARBA00022964"/>
    </source>
</evidence>
<dbReference type="InterPro" id="IPR006311">
    <property type="entry name" value="TAT_signal"/>
</dbReference>
<keyword evidence="3 7" id="KW-0223">Dioxygenase</keyword>
<name>A0A919JD87_9ACTN</name>
<dbReference type="CDD" id="cd00421">
    <property type="entry name" value="intradiol_dioxygenase"/>
    <property type="match status" value="1"/>
</dbReference>
<feature type="compositionally biased region" description="Pro residues" evidence="5">
    <location>
        <begin position="223"/>
        <end position="238"/>
    </location>
</feature>
<dbReference type="Pfam" id="PF02839">
    <property type="entry name" value="CBM_5_12"/>
    <property type="match status" value="1"/>
</dbReference>
<feature type="domain" description="Chitin-binding type-3" evidence="6">
    <location>
        <begin position="239"/>
        <end position="285"/>
    </location>
</feature>
<feature type="compositionally biased region" description="Basic and acidic residues" evidence="5">
    <location>
        <begin position="1"/>
        <end position="16"/>
    </location>
</feature>
<reference evidence="7" key="1">
    <citation type="submission" date="2021-01" db="EMBL/GenBank/DDBJ databases">
        <title>Whole genome shotgun sequence of Actinoplanes nipponensis NBRC 14063.</title>
        <authorList>
            <person name="Komaki H."/>
            <person name="Tamura T."/>
        </authorList>
    </citation>
    <scope>NUCLEOTIDE SEQUENCE</scope>
    <source>
        <strain evidence="7">NBRC 14063</strain>
    </source>
</reference>
<feature type="region of interest" description="Disordered" evidence="5">
    <location>
        <begin position="221"/>
        <end position="245"/>
    </location>
</feature>
<accession>A0A919JD87</accession>
<evidence type="ECO:0000256" key="1">
    <source>
        <dbReference type="ARBA" id="ARBA00007825"/>
    </source>
</evidence>
<sequence length="285" mass="29874">MAAPIENHDPSAEARTEPSGISRKNLLKAAALAVPAPLLLGGAARAFGGTPSGPPLAPTPFCDDGDDPTPSQMEGPYFKPSSPERRSLLEPGLAGVRLTVTGYVFGLACQPLANVLLDFWQADADGAYDNTGFRLRGHQFTGAQGAFTLTTIVPGLYPGRTRHIHVKAQAPNRPVLTTQLYFPNEPRNNTDTLFDPRLLMTVRAAGGAQEASFDFVLDVAPAPGTPPTSGPASPPPQPGGSWAPGVSYAAGTQVTYAGSAYRCLQAHTAQAGWEPPAVPALWRRG</sequence>
<protein>
    <submittedName>
        <fullName evidence="7">Dioxygenase</fullName>
    </submittedName>
</protein>
<evidence type="ECO:0000256" key="4">
    <source>
        <dbReference type="ARBA" id="ARBA00023002"/>
    </source>
</evidence>
<dbReference type="InterPro" id="IPR000627">
    <property type="entry name" value="Intradiol_dOase_C"/>
</dbReference>
<dbReference type="RefSeq" id="WP_203764765.1">
    <property type="nucleotide sequence ID" value="NZ_BOMQ01000008.1"/>
</dbReference>
<feature type="region of interest" description="Disordered" evidence="5">
    <location>
        <begin position="50"/>
        <end position="86"/>
    </location>
</feature>
<dbReference type="GO" id="GO:0016702">
    <property type="term" value="F:oxidoreductase activity, acting on single donors with incorporation of molecular oxygen, incorporation of two atoms of oxygen"/>
    <property type="evidence" value="ECO:0007669"/>
    <property type="project" value="InterPro"/>
</dbReference>
<evidence type="ECO:0000313" key="7">
    <source>
        <dbReference type="EMBL" id="GIE47235.1"/>
    </source>
</evidence>
<dbReference type="InterPro" id="IPR050770">
    <property type="entry name" value="Intradiol_RC_Dioxygenase"/>
</dbReference>
<dbReference type="Proteomes" id="UP000647172">
    <property type="component" value="Unassembled WGS sequence"/>
</dbReference>
<evidence type="ECO:0000256" key="2">
    <source>
        <dbReference type="ARBA" id="ARBA00022801"/>
    </source>
</evidence>
<evidence type="ECO:0000256" key="5">
    <source>
        <dbReference type="SAM" id="MobiDB-lite"/>
    </source>
</evidence>
<dbReference type="Pfam" id="PF00775">
    <property type="entry name" value="Dioxygenase_C"/>
    <property type="match status" value="1"/>
</dbReference>
<dbReference type="GO" id="GO:0004553">
    <property type="term" value="F:hydrolase activity, hydrolyzing O-glycosyl compounds"/>
    <property type="evidence" value="ECO:0007669"/>
    <property type="project" value="InterPro"/>
</dbReference>
<comment type="similarity">
    <text evidence="1">Belongs to the intradiol ring-cleavage dioxygenase family.</text>
</comment>
<dbReference type="PANTHER" id="PTHR33711">
    <property type="entry name" value="DIOXYGENASE, PUTATIVE (AFU_ORTHOLOGUE AFUA_2G02910)-RELATED"/>
    <property type="match status" value="1"/>
</dbReference>
<dbReference type="SMART" id="SM00495">
    <property type="entry name" value="ChtBD3"/>
    <property type="match status" value="1"/>
</dbReference>
<proteinExistence type="inferred from homology"/>